<keyword evidence="4" id="KW-1185">Reference proteome</keyword>
<dbReference type="Gene3D" id="2.40.260.10">
    <property type="entry name" value="Sortase"/>
    <property type="match status" value="1"/>
</dbReference>
<dbReference type="OrthoDB" id="154054at2"/>
<dbReference type="AlphaFoldDB" id="A0A5B8Z4N5"/>
<dbReference type="Pfam" id="PF04203">
    <property type="entry name" value="Sortase"/>
    <property type="match status" value="1"/>
</dbReference>
<accession>A0A5B8Z4N5</accession>
<dbReference type="EMBL" id="CP042593">
    <property type="protein sequence ID" value="QED46599.1"/>
    <property type="molecule type" value="Genomic_DNA"/>
</dbReference>
<sequence length="240" mass="26283">MTRKTLKKVSGGLIVLGLLVLLFPFFLFGYSKAMSNALREEAESSYNVENSPENPVQELTAYIISEKDKSSDTGETIPAHEEYQTGLYPEPAPELIVQPKNGEVIGMLTIPNLGINEAILEGTGQKELAKAPGHLPDSVFPGQIGTSIIAAHNSSTFRQLDQLEEGMEFSVTTEQGVFTFSVTGQQILNVNDTLPNMAYPAIALETCYPLDALYLTDKRLFVEASLIKSELKPKQKESLN</sequence>
<feature type="active site" description="Acyl-thioester intermediate" evidence="2">
    <location>
        <position position="207"/>
    </location>
</feature>
<reference evidence="4" key="1">
    <citation type="submission" date="2019-08" db="EMBL/GenBank/DDBJ databases">
        <authorList>
            <person name="Zheng X."/>
        </authorList>
    </citation>
    <scope>NUCLEOTIDE SEQUENCE [LARGE SCALE GENOMIC DNA]</scope>
    <source>
        <strain evidence="4">FJAT-25496</strain>
    </source>
</reference>
<evidence type="ECO:0000256" key="1">
    <source>
        <dbReference type="ARBA" id="ARBA00022801"/>
    </source>
</evidence>
<dbReference type="InterPro" id="IPR023365">
    <property type="entry name" value="Sortase_dom-sf"/>
</dbReference>
<organism evidence="3 4">
    <name type="scientific">Cytobacillus dafuensis</name>
    <name type="common">Bacillus dafuensis</name>
    <dbReference type="NCBI Taxonomy" id="1742359"/>
    <lineage>
        <taxon>Bacteria</taxon>
        <taxon>Bacillati</taxon>
        <taxon>Bacillota</taxon>
        <taxon>Bacilli</taxon>
        <taxon>Bacillales</taxon>
        <taxon>Bacillaceae</taxon>
        <taxon>Cytobacillus</taxon>
    </lineage>
</organism>
<evidence type="ECO:0000256" key="2">
    <source>
        <dbReference type="PIRSR" id="PIRSR605754-1"/>
    </source>
</evidence>
<keyword evidence="1" id="KW-0378">Hydrolase</keyword>
<dbReference type="NCBIfam" id="TIGR01076">
    <property type="entry name" value="sortase_fam"/>
    <property type="match status" value="1"/>
</dbReference>
<dbReference type="KEGG" id="bda:FSZ17_04520"/>
<dbReference type="SUPFAM" id="SSF63817">
    <property type="entry name" value="Sortase"/>
    <property type="match status" value="1"/>
</dbReference>
<dbReference type="InterPro" id="IPR041999">
    <property type="entry name" value="Sortase_D_1"/>
</dbReference>
<evidence type="ECO:0000313" key="3">
    <source>
        <dbReference type="EMBL" id="QED46599.1"/>
    </source>
</evidence>
<gene>
    <name evidence="3" type="ORF">FSZ17_04520</name>
</gene>
<dbReference type="GO" id="GO:0016787">
    <property type="term" value="F:hydrolase activity"/>
    <property type="evidence" value="ECO:0007669"/>
    <property type="project" value="UniProtKB-KW"/>
</dbReference>
<name>A0A5B8Z4N5_CYTDA</name>
<dbReference type="InterPro" id="IPR005754">
    <property type="entry name" value="Sortase"/>
</dbReference>
<dbReference type="Proteomes" id="UP000321555">
    <property type="component" value="Chromosome"/>
</dbReference>
<protein>
    <submittedName>
        <fullName evidence="3">Class D sortase</fullName>
    </submittedName>
</protein>
<dbReference type="CDD" id="cd05828">
    <property type="entry name" value="Sortase_D_1"/>
    <property type="match status" value="1"/>
</dbReference>
<feature type="active site" description="Proton donor/acceptor" evidence="2">
    <location>
        <position position="152"/>
    </location>
</feature>
<dbReference type="RefSeq" id="WP_082625384.1">
    <property type="nucleotide sequence ID" value="NZ_CP042593.1"/>
</dbReference>
<proteinExistence type="predicted"/>
<evidence type="ECO:0000313" key="4">
    <source>
        <dbReference type="Proteomes" id="UP000321555"/>
    </source>
</evidence>
<dbReference type="STRING" id="1742359.GCA_001439625_04639"/>